<dbReference type="GO" id="GO:0022857">
    <property type="term" value="F:transmembrane transporter activity"/>
    <property type="evidence" value="ECO:0007669"/>
    <property type="project" value="InterPro"/>
</dbReference>
<dbReference type="EMBL" id="JAUSRR010000004">
    <property type="protein sequence ID" value="MDP9923782.1"/>
    <property type="molecule type" value="Genomic_DNA"/>
</dbReference>
<dbReference type="Pfam" id="PF00893">
    <property type="entry name" value="Multi_Drug_Res"/>
    <property type="match status" value="1"/>
</dbReference>
<comment type="similarity">
    <text evidence="7 8">Belongs to the drug/metabolite transporter (DMT) superfamily. Small multidrug resistance (SMR) (TC 2.A.7.1) family.</text>
</comment>
<dbReference type="Gene3D" id="1.10.3730.20">
    <property type="match status" value="1"/>
</dbReference>
<dbReference type="RefSeq" id="WP_095745062.1">
    <property type="nucleotide sequence ID" value="NZ_BKDI01000001.1"/>
</dbReference>
<dbReference type="Proteomes" id="UP001244295">
    <property type="component" value="Unassembled WGS sequence"/>
</dbReference>
<organism evidence="10 12">
    <name type="scientific">Variovorax boronicumulans</name>
    <dbReference type="NCBI Taxonomy" id="436515"/>
    <lineage>
        <taxon>Bacteria</taxon>
        <taxon>Pseudomonadati</taxon>
        <taxon>Pseudomonadota</taxon>
        <taxon>Betaproteobacteria</taxon>
        <taxon>Burkholderiales</taxon>
        <taxon>Comamonadaceae</taxon>
        <taxon>Variovorax</taxon>
    </lineage>
</organism>
<dbReference type="SUPFAM" id="SSF103481">
    <property type="entry name" value="Multidrug resistance efflux transporter EmrE"/>
    <property type="match status" value="1"/>
</dbReference>
<dbReference type="EMBL" id="CP023284">
    <property type="protein sequence ID" value="ATA54453.1"/>
    <property type="molecule type" value="Genomic_DNA"/>
</dbReference>
<keyword evidence="5 9" id="KW-1133">Transmembrane helix</keyword>
<keyword evidence="6 9" id="KW-0472">Membrane</keyword>
<feature type="transmembrane region" description="Helical" evidence="9">
    <location>
        <begin position="35"/>
        <end position="56"/>
    </location>
</feature>
<dbReference type="InterPro" id="IPR000390">
    <property type="entry name" value="Small_drug/metabolite_transptr"/>
</dbReference>
<name>A0A250DKH7_9BURK</name>
<dbReference type="InterPro" id="IPR045324">
    <property type="entry name" value="Small_multidrug_res"/>
</dbReference>
<evidence type="ECO:0000256" key="3">
    <source>
        <dbReference type="ARBA" id="ARBA00022475"/>
    </source>
</evidence>
<reference evidence="11" key="2">
    <citation type="submission" date="2023-07" db="EMBL/GenBank/DDBJ databases">
        <title>Sorghum-associated microbial communities from plants grown in Nebraska, USA.</title>
        <authorList>
            <person name="Schachtman D."/>
        </authorList>
    </citation>
    <scope>NUCLEOTIDE SEQUENCE</scope>
    <source>
        <strain evidence="11">DS2795</strain>
    </source>
</reference>
<evidence type="ECO:0000256" key="2">
    <source>
        <dbReference type="ARBA" id="ARBA00022448"/>
    </source>
</evidence>
<comment type="subcellular location">
    <subcellularLocation>
        <location evidence="1 8">Cell membrane</location>
        <topology evidence="1 8">Multi-pass membrane protein</topology>
    </subcellularLocation>
</comment>
<evidence type="ECO:0000256" key="7">
    <source>
        <dbReference type="ARBA" id="ARBA00038032"/>
    </source>
</evidence>
<evidence type="ECO:0000313" key="11">
    <source>
        <dbReference type="EMBL" id="MDP9923782.1"/>
    </source>
</evidence>
<evidence type="ECO:0000313" key="12">
    <source>
        <dbReference type="Proteomes" id="UP000217154"/>
    </source>
</evidence>
<evidence type="ECO:0000313" key="10">
    <source>
        <dbReference type="EMBL" id="ATA54453.1"/>
    </source>
</evidence>
<accession>A0A250DKH7</accession>
<evidence type="ECO:0000256" key="4">
    <source>
        <dbReference type="ARBA" id="ARBA00022692"/>
    </source>
</evidence>
<gene>
    <name evidence="10" type="ORF">CKY39_15445</name>
    <name evidence="11" type="ORF">J2W25_002805</name>
</gene>
<dbReference type="PANTHER" id="PTHR30561:SF1">
    <property type="entry name" value="MULTIDRUG TRANSPORTER EMRE"/>
    <property type="match status" value="1"/>
</dbReference>
<feature type="transmembrane region" description="Helical" evidence="9">
    <location>
        <begin position="90"/>
        <end position="108"/>
    </location>
</feature>
<dbReference type="GO" id="GO:0005886">
    <property type="term" value="C:plasma membrane"/>
    <property type="evidence" value="ECO:0007669"/>
    <property type="project" value="UniProtKB-SubCell"/>
</dbReference>
<keyword evidence="2" id="KW-0813">Transport</keyword>
<evidence type="ECO:0000256" key="1">
    <source>
        <dbReference type="ARBA" id="ARBA00004651"/>
    </source>
</evidence>
<evidence type="ECO:0000256" key="9">
    <source>
        <dbReference type="SAM" id="Phobius"/>
    </source>
</evidence>
<proteinExistence type="inferred from homology"/>
<protein>
    <submittedName>
        <fullName evidence="11">Small multidrug resistance pump</fullName>
    </submittedName>
</protein>
<dbReference type="GO" id="GO:1990961">
    <property type="term" value="P:xenobiotic detoxification by transmembrane export across the plasma membrane"/>
    <property type="evidence" value="ECO:0007669"/>
    <property type="project" value="UniProtKB-ARBA"/>
</dbReference>
<sequence length="111" mass="11433">MKSPQTLAWLLLAASVAAEVAGTIALRHAEGFTRLLPSLLTAACYAGAIWLMSLAVRELDVGLGYAVWAGAGTALIAVAGMVWFGEAVTLTRVVGLLAIVAGVVVLNIEAR</sequence>
<keyword evidence="4 8" id="KW-0812">Transmembrane</keyword>
<evidence type="ECO:0000256" key="5">
    <source>
        <dbReference type="ARBA" id="ARBA00022989"/>
    </source>
</evidence>
<feature type="transmembrane region" description="Helical" evidence="9">
    <location>
        <begin position="63"/>
        <end position="84"/>
    </location>
</feature>
<dbReference type="OrthoDB" id="9808638at2"/>
<keyword evidence="3" id="KW-1003">Cell membrane</keyword>
<reference evidence="10 12" key="1">
    <citation type="submission" date="2017-09" db="EMBL/GenBank/DDBJ databases">
        <title>The diverse metabolic capabilities of V. boronicumulans make it an excellent choice for continued studies on novel biodegradation.</title>
        <authorList>
            <person name="Sun S."/>
        </authorList>
    </citation>
    <scope>NUCLEOTIDE SEQUENCE [LARGE SCALE GENOMIC DNA]</scope>
    <source>
        <strain evidence="10 12">J1</strain>
    </source>
</reference>
<dbReference type="Proteomes" id="UP000217154">
    <property type="component" value="Chromosome"/>
</dbReference>
<dbReference type="KEGG" id="vbo:CKY39_15445"/>
<dbReference type="FunFam" id="1.10.3730.20:FF:000001">
    <property type="entry name" value="Quaternary ammonium compound resistance transporter SugE"/>
    <property type="match status" value="1"/>
</dbReference>
<evidence type="ECO:0000256" key="8">
    <source>
        <dbReference type="RuleBase" id="RU003942"/>
    </source>
</evidence>
<dbReference type="AlphaFoldDB" id="A0A250DKH7"/>
<dbReference type="InterPro" id="IPR037185">
    <property type="entry name" value="EmrE-like"/>
</dbReference>
<evidence type="ECO:0000256" key="6">
    <source>
        <dbReference type="ARBA" id="ARBA00023136"/>
    </source>
</evidence>
<dbReference type="PANTHER" id="PTHR30561">
    <property type="entry name" value="SMR FAMILY PROTON-DEPENDENT DRUG EFFLUX TRANSPORTER SUGE"/>
    <property type="match status" value="1"/>
</dbReference>